<protein>
    <submittedName>
        <fullName evidence="1">Uncharacterized protein</fullName>
    </submittedName>
</protein>
<sequence>MQHASHNRLRRAVVFAALAALLGVVSLTLSQCTMVGDNLTGVGLTSTAPTTCVKKCNDLYDLLFKLEQKKHAAEIDVCQSLDDNQAKADCLAAEDARHQQAKADLTAGKTACQNDCHHQGVGSAG</sequence>
<comment type="caution">
    <text evidence="1">The sequence shown here is derived from an EMBL/GenBank/DDBJ whole genome shotgun (WGS) entry which is preliminary data.</text>
</comment>
<reference evidence="1 2" key="1">
    <citation type="journal article" date="2019" name="Nat. Microbiol.">
        <title>Mediterranean grassland soil C-N compound turnover is dependent on rainfall and depth, and is mediated by genomically divergent microorganisms.</title>
        <authorList>
            <person name="Diamond S."/>
            <person name="Andeer P.F."/>
            <person name="Li Z."/>
            <person name="Crits-Christoph A."/>
            <person name="Burstein D."/>
            <person name="Anantharaman K."/>
            <person name="Lane K.R."/>
            <person name="Thomas B.C."/>
            <person name="Pan C."/>
            <person name="Northen T.R."/>
            <person name="Banfield J.F."/>
        </authorList>
    </citation>
    <scope>NUCLEOTIDE SEQUENCE [LARGE SCALE GENOMIC DNA]</scope>
    <source>
        <strain evidence="1">WS_8</strain>
    </source>
</reference>
<gene>
    <name evidence="1" type="ORF">E6K78_09465</name>
</gene>
<dbReference type="EMBL" id="VBOY01000089">
    <property type="protein sequence ID" value="TMQ64292.1"/>
    <property type="molecule type" value="Genomic_DNA"/>
</dbReference>
<evidence type="ECO:0000313" key="1">
    <source>
        <dbReference type="EMBL" id="TMQ64292.1"/>
    </source>
</evidence>
<accession>A0A538TKZ3</accession>
<organism evidence="1 2">
    <name type="scientific">Eiseniibacteriota bacterium</name>
    <dbReference type="NCBI Taxonomy" id="2212470"/>
    <lineage>
        <taxon>Bacteria</taxon>
        <taxon>Candidatus Eiseniibacteriota</taxon>
    </lineage>
</organism>
<dbReference type="Proteomes" id="UP000316609">
    <property type="component" value="Unassembled WGS sequence"/>
</dbReference>
<evidence type="ECO:0000313" key="2">
    <source>
        <dbReference type="Proteomes" id="UP000316609"/>
    </source>
</evidence>
<dbReference type="AlphaFoldDB" id="A0A538TKZ3"/>
<name>A0A538TKZ3_UNCEI</name>
<proteinExistence type="predicted"/>